<protein>
    <submittedName>
        <fullName evidence="1">Uncharacterized protein</fullName>
    </submittedName>
</protein>
<name>M8A6D1_TRIUA</name>
<dbReference type="AlphaFoldDB" id="M8A6D1"/>
<reference evidence="1" key="1">
    <citation type="journal article" date="2013" name="Nature">
        <title>Draft genome of the wheat A-genome progenitor Triticum urartu.</title>
        <authorList>
            <person name="Ling H.Q."/>
            <person name="Zhao S."/>
            <person name="Liu D."/>
            <person name="Wang J."/>
            <person name="Sun H."/>
            <person name="Zhang C."/>
            <person name="Fan H."/>
            <person name="Li D."/>
            <person name="Dong L."/>
            <person name="Tao Y."/>
            <person name="Gao C."/>
            <person name="Wu H."/>
            <person name="Li Y."/>
            <person name="Cui Y."/>
            <person name="Guo X."/>
            <person name="Zheng S."/>
            <person name="Wang B."/>
            <person name="Yu K."/>
            <person name="Liang Q."/>
            <person name="Yang W."/>
            <person name="Lou X."/>
            <person name="Chen J."/>
            <person name="Feng M."/>
            <person name="Jian J."/>
            <person name="Zhang X."/>
            <person name="Luo G."/>
            <person name="Jiang Y."/>
            <person name="Liu J."/>
            <person name="Wang Z."/>
            <person name="Sha Y."/>
            <person name="Zhang B."/>
            <person name="Wu H."/>
            <person name="Tang D."/>
            <person name="Shen Q."/>
            <person name="Xue P."/>
            <person name="Zou S."/>
            <person name="Wang X."/>
            <person name="Liu X."/>
            <person name="Wang F."/>
            <person name="Yang Y."/>
            <person name="An X."/>
            <person name="Dong Z."/>
            <person name="Zhang K."/>
            <person name="Zhang X."/>
            <person name="Luo M.C."/>
            <person name="Dvorak J."/>
            <person name="Tong Y."/>
            <person name="Wang J."/>
            <person name="Yang H."/>
            <person name="Li Z."/>
            <person name="Wang D."/>
            <person name="Zhang A."/>
            <person name="Wang J."/>
        </authorList>
    </citation>
    <scope>NUCLEOTIDE SEQUENCE</scope>
</reference>
<evidence type="ECO:0000313" key="1">
    <source>
        <dbReference type="EMBL" id="EMS60270.1"/>
    </source>
</evidence>
<gene>
    <name evidence="1" type="ORF">TRIUR3_28738</name>
</gene>
<dbReference type="EMBL" id="KD111472">
    <property type="protein sequence ID" value="EMS60270.1"/>
    <property type="molecule type" value="Genomic_DNA"/>
</dbReference>
<accession>M8A6D1</accession>
<sequence>MASLNPFVHPKDLRRRAQGEILAHDRVTVWCGRGFFHYDPSCPISLVALILLPLWDSSCSREPVQAINTCDYDLSTSGRYSKRSKRLLDLISVRFGLCIVPDFVIRIWYIIITDEEEKGFIVSRKIFVFLRWYEYVV</sequence>
<organism evidence="1">
    <name type="scientific">Triticum urartu</name>
    <name type="common">Red wild einkorn</name>
    <name type="synonym">Crithodium urartu</name>
    <dbReference type="NCBI Taxonomy" id="4572"/>
    <lineage>
        <taxon>Eukaryota</taxon>
        <taxon>Viridiplantae</taxon>
        <taxon>Streptophyta</taxon>
        <taxon>Embryophyta</taxon>
        <taxon>Tracheophyta</taxon>
        <taxon>Spermatophyta</taxon>
        <taxon>Magnoliopsida</taxon>
        <taxon>Liliopsida</taxon>
        <taxon>Poales</taxon>
        <taxon>Poaceae</taxon>
        <taxon>BOP clade</taxon>
        <taxon>Pooideae</taxon>
        <taxon>Triticodae</taxon>
        <taxon>Triticeae</taxon>
        <taxon>Triticinae</taxon>
        <taxon>Triticum</taxon>
    </lineage>
</organism>
<proteinExistence type="predicted"/>